<evidence type="ECO:0000313" key="1">
    <source>
        <dbReference type="EMBL" id="HIS96783.1"/>
    </source>
</evidence>
<protein>
    <recommendedName>
        <fullName evidence="3">Flavodoxin domain-containing protein</fullName>
    </recommendedName>
</protein>
<gene>
    <name evidence="1" type="ORF">IAD42_02290</name>
</gene>
<comment type="caution">
    <text evidence="1">The sequence shown here is derived from an EMBL/GenBank/DDBJ whole genome shotgun (WGS) entry which is preliminary data.</text>
</comment>
<dbReference type="GO" id="GO:0009055">
    <property type="term" value="F:electron transfer activity"/>
    <property type="evidence" value="ECO:0007669"/>
    <property type="project" value="InterPro"/>
</dbReference>
<dbReference type="EMBL" id="DVJS01000051">
    <property type="protein sequence ID" value="HIS96783.1"/>
    <property type="molecule type" value="Genomic_DNA"/>
</dbReference>
<dbReference type="InterPro" id="IPR001226">
    <property type="entry name" value="Flavodoxin_CS"/>
</dbReference>
<organism evidence="1 2">
    <name type="scientific">Candidatus Scatomorpha pullistercoris</name>
    <dbReference type="NCBI Taxonomy" id="2840929"/>
    <lineage>
        <taxon>Bacteria</taxon>
        <taxon>Bacillati</taxon>
        <taxon>Bacillota</taxon>
        <taxon>Clostridia</taxon>
        <taxon>Eubacteriales</taxon>
        <taxon>Candidatus Scatomorpha</taxon>
    </lineage>
</organism>
<sequence length="164" mass="18237">MIIIYKSNTGYTEQYAKLLSEQLGLPCYKLGNVPECHKGRDAIYLGWLFAGNIVGYKTASKKYHLRCVCGVGMGPPVPELVPGFRDKMGIPDSVQVFYLQGGFDINKLKGPMKLIMKVKCKEIAGRLNVRAELSPEEQATLRMTQTGASCVSRENLAEVVAWYK</sequence>
<dbReference type="PROSITE" id="PS00201">
    <property type="entry name" value="FLAVODOXIN"/>
    <property type="match status" value="1"/>
</dbReference>
<dbReference type="GO" id="GO:0010181">
    <property type="term" value="F:FMN binding"/>
    <property type="evidence" value="ECO:0007669"/>
    <property type="project" value="InterPro"/>
</dbReference>
<accession>A0A9D1G3T0</accession>
<dbReference type="Proteomes" id="UP000886876">
    <property type="component" value="Unassembled WGS sequence"/>
</dbReference>
<reference evidence="1" key="1">
    <citation type="submission" date="2020-10" db="EMBL/GenBank/DDBJ databases">
        <authorList>
            <person name="Gilroy R."/>
        </authorList>
    </citation>
    <scope>NUCLEOTIDE SEQUENCE</scope>
    <source>
        <strain evidence="1">ChiHecec3B27-6122</strain>
    </source>
</reference>
<dbReference type="AlphaFoldDB" id="A0A9D1G3T0"/>
<reference evidence="1" key="2">
    <citation type="journal article" date="2021" name="PeerJ">
        <title>Extensive microbial diversity within the chicken gut microbiome revealed by metagenomics and culture.</title>
        <authorList>
            <person name="Gilroy R."/>
            <person name="Ravi A."/>
            <person name="Getino M."/>
            <person name="Pursley I."/>
            <person name="Horton D.L."/>
            <person name="Alikhan N.F."/>
            <person name="Baker D."/>
            <person name="Gharbi K."/>
            <person name="Hall N."/>
            <person name="Watson M."/>
            <person name="Adriaenssens E.M."/>
            <person name="Foster-Nyarko E."/>
            <person name="Jarju S."/>
            <person name="Secka A."/>
            <person name="Antonio M."/>
            <person name="Oren A."/>
            <person name="Chaudhuri R.R."/>
            <person name="La Ragione R."/>
            <person name="Hildebrand F."/>
            <person name="Pallen M.J."/>
        </authorList>
    </citation>
    <scope>NUCLEOTIDE SEQUENCE</scope>
    <source>
        <strain evidence="1">ChiHecec3B27-6122</strain>
    </source>
</reference>
<evidence type="ECO:0000313" key="2">
    <source>
        <dbReference type="Proteomes" id="UP000886876"/>
    </source>
</evidence>
<name>A0A9D1G3T0_9FIRM</name>
<evidence type="ECO:0008006" key="3">
    <source>
        <dbReference type="Google" id="ProtNLM"/>
    </source>
</evidence>
<proteinExistence type="predicted"/>